<dbReference type="PANTHER" id="PTHR10098">
    <property type="entry name" value="RAPSYN-RELATED"/>
    <property type="match status" value="1"/>
</dbReference>
<dbReference type="Gene3D" id="1.25.40.10">
    <property type="entry name" value="Tetratricopeptide repeat domain"/>
    <property type="match status" value="2"/>
</dbReference>
<dbReference type="InterPro" id="IPR011990">
    <property type="entry name" value="TPR-like_helical_dom_sf"/>
</dbReference>
<evidence type="ECO:0000313" key="2">
    <source>
        <dbReference type="EMBL" id="PZW36760.1"/>
    </source>
</evidence>
<organism evidence="2 3">
    <name type="scientific">Thermosporothrix hazakensis</name>
    <dbReference type="NCBI Taxonomy" id="644383"/>
    <lineage>
        <taxon>Bacteria</taxon>
        <taxon>Bacillati</taxon>
        <taxon>Chloroflexota</taxon>
        <taxon>Ktedonobacteria</taxon>
        <taxon>Ktedonobacterales</taxon>
        <taxon>Thermosporotrichaceae</taxon>
        <taxon>Thermosporothrix</taxon>
    </lineage>
</organism>
<comment type="caution">
    <text evidence="2">The sequence shown here is derived from an EMBL/GenBank/DDBJ whole genome shotgun (WGS) entry which is preliminary data.</text>
</comment>
<sequence length="1052" mass="118585">MPETACAAVLFRFQPKGKKRNSFLLPESRWTIIKEDANVVFLHIRCYGVVMDVAQFFREVFVRDFEEGKAYILSQARSIEDPLALARAFKEEASKQLYADPSISLKYSELLIFFGQELQIPLAYGLGLSAKGDALSTLGYHQAALECLERAGQEFLRLGDEYLWARSRMKWLISCASAGQIEKALQEAATVRAVFERRGDRYWMCAVDLNTAIIYKQAGLCQSAIELYDRVLAIYAELVQDGDPNVYRSIAIAENNKASNLSVLGRFSEAYSLLYSARERFLALGNIWPVMITEITLADIDFAQGYYGSALKRFYQLRDLFEQHKLTDARLLAGILLQMALCLVKLGRTQEAYRLATEALEQFEPKEGSWEAGDMLHQYALILVAVGRTKEALNSLQEVVELFHARNLMYFSNIARLQKAELLLELGRWAEAATEARELRQIYQQQTLQQLLLRTEIVLADACISQAERCAADADQRQKLLQEAAELCLHCATRARQHNFQELVYKCRYLQGRLALLRGNEGQAARYFGGAIAQVERILGNLLYDLSPSFLRTTWNMYEDMIVLQLRRGKKEQAFRYLERARSISLRQYLNVAPVTAQQAQGTVWQERGTLFLQKQTELEQWQERYRKCSAQLATNDPLLLALVDREAVKEEMNLCEAKISELFEWLYVQQIEIPDHQDSSLRSTFRNVRTVDIAQLRACLQPDQVVLTYYLCRDDVVIFALTPDTLAVFEVPGAALQVERYLPLLHAHLQPAGWSDPANPPQQGLRGLLRRLHKLLIEPVASCLPPREGLITIVPYGPLHSLPFHALFDGARFLIEDFQISYLPASTLLTRAMQPVAEHKSALNEPLIFGCSGNRELPSARREALEVAELLRGRCYLEQEATGERLRMLASGAPVIHLATHGHSRLDAPNFSAVLLADGLLTAFDAFHLDLHCCELVTLSGCETGLALSGGGDEQLGLGRAFLVAGAASLVMTIWSVEDNSTGLFMHYFYHQILQGESKVQALRTAQCQLLRSSAAYAHPYFWAAFRLVGNPGPLGSAVRTQLEKQESQSV</sequence>
<dbReference type="SUPFAM" id="SSF48452">
    <property type="entry name" value="TPR-like"/>
    <property type="match status" value="1"/>
</dbReference>
<accession>A0A326UJ53</accession>
<dbReference type="Pfam" id="PF12770">
    <property type="entry name" value="CHAT"/>
    <property type="match status" value="1"/>
</dbReference>
<reference evidence="2 3" key="1">
    <citation type="submission" date="2018-06" db="EMBL/GenBank/DDBJ databases">
        <title>Genomic Encyclopedia of Archaeal and Bacterial Type Strains, Phase II (KMG-II): from individual species to whole genera.</title>
        <authorList>
            <person name="Goeker M."/>
        </authorList>
    </citation>
    <scope>NUCLEOTIDE SEQUENCE [LARGE SCALE GENOMIC DNA]</scope>
    <source>
        <strain evidence="2 3">ATCC BAA-1881</strain>
    </source>
</reference>
<protein>
    <submittedName>
        <fullName evidence="2">CHAT domain-containing protein</fullName>
    </submittedName>
</protein>
<gene>
    <name evidence="2" type="ORF">EI42_00943</name>
</gene>
<name>A0A326UJ53_THEHA</name>
<evidence type="ECO:0000313" key="3">
    <source>
        <dbReference type="Proteomes" id="UP000248806"/>
    </source>
</evidence>
<dbReference type="PANTHER" id="PTHR10098:SF112">
    <property type="entry name" value="SLR0380 PROTEIN"/>
    <property type="match status" value="1"/>
</dbReference>
<feature type="domain" description="CHAT" evidence="1">
    <location>
        <begin position="769"/>
        <end position="1032"/>
    </location>
</feature>
<evidence type="ECO:0000259" key="1">
    <source>
        <dbReference type="Pfam" id="PF12770"/>
    </source>
</evidence>
<dbReference type="Proteomes" id="UP000248806">
    <property type="component" value="Unassembled WGS sequence"/>
</dbReference>
<keyword evidence="3" id="KW-1185">Reference proteome</keyword>
<proteinExistence type="predicted"/>
<dbReference type="AlphaFoldDB" id="A0A326UJ53"/>
<dbReference type="InterPro" id="IPR024983">
    <property type="entry name" value="CHAT_dom"/>
</dbReference>
<dbReference type="EMBL" id="QKUF01000001">
    <property type="protein sequence ID" value="PZW36760.1"/>
    <property type="molecule type" value="Genomic_DNA"/>
</dbReference>